<sequence>MTINMTQLAGNACKSLENPRRYEAVHYASLPIKKLT</sequence>
<dbReference type="AlphaFoldDB" id="V5ZAF3"/>
<name>V5ZAF3_9GAMM</name>
<dbReference type="Proteomes" id="UP000018217">
    <property type="component" value="Unassembled WGS sequence"/>
</dbReference>
<accession>V5ZAF3</accession>
<dbReference type="EMBL" id="CAHS01000017">
    <property type="protein sequence ID" value="CCG88353.1"/>
    <property type="molecule type" value="Genomic_DNA"/>
</dbReference>
<gene>
    <name evidence="1" type="ORF">EPIR_2990</name>
</gene>
<comment type="caution">
    <text evidence="1">The sequence shown here is derived from an EMBL/GenBank/DDBJ whole genome shotgun (WGS) entry which is preliminary data.</text>
</comment>
<keyword evidence="2" id="KW-1185">Reference proteome</keyword>
<evidence type="ECO:0000313" key="1">
    <source>
        <dbReference type="EMBL" id="CCG88353.1"/>
    </source>
</evidence>
<evidence type="ECO:0000313" key="2">
    <source>
        <dbReference type="Proteomes" id="UP000018217"/>
    </source>
</evidence>
<organism evidence="1 2">
    <name type="scientific">Erwinia piriflorinigrans CFBP 5888</name>
    <dbReference type="NCBI Taxonomy" id="1161919"/>
    <lineage>
        <taxon>Bacteria</taxon>
        <taxon>Pseudomonadati</taxon>
        <taxon>Pseudomonadota</taxon>
        <taxon>Gammaproteobacteria</taxon>
        <taxon>Enterobacterales</taxon>
        <taxon>Erwiniaceae</taxon>
        <taxon>Erwinia</taxon>
    </lineage>
</organism>
<reference evidence="1 2" key="1">
    <citation type="journal article" date="2013" name="Syst. Appl. Microbiol.">
        <title>Phylogenetic position and virulence apparatus of the pear flower necrosis pathogen Erwinia piriflorinigrans CFBP 5888T as assessed by comparative genomics.</title>
        <authorList>
            <person name="Smits T.H."/>
            <person name="Rezzonico F."/>
            <person name="Lopez M.M."/>
            <person name="Blom J."/>
            <person name="Goesmann A."/>
            <person name="Frey J.E."/>
            <person name="Duffy B."/>
        </authorList>
    </citation>
    <scope>NUCLEOTIDE SEQUENCE [LARGE SCALE GENOMIC DNA]</scope>
    <source>
        <strain evidence="2">CFBP5888</strain>
    </source>
</reference>
<protein>
    <submittedName>
        <fullName evidence="1">Uncharacterized protein</fullName>
    </submittedName>
</protein>
<proteinExistence type="predicted"/>